<dbReference type="GO" id="GO:0001681">
    <property type="term" value="F:sialate O-acetylesterase activity"/>
    <property type="evidence" value="ECO:0007669"/>
    <property type="project" value="InterPro"/>
</dbReference>
<gene>
    <name evidence="3" type="ORF">TSACC_2976</name>
</gene>
<reference evidence="4" key="1">
    <citation type="journal article" date="2017" name="Genome Announc.">
        <title>Draft Genome Sequence of Terrimicrobium sacchariphilum NM-5T, a Facultative Anaerobic Soil Bacterium of the Class Spartobacteria.</title>
        <authorList>
            <person name="Qiu Y.L."/>
            <person name="Tourlousse D.M."/>
            <person name="Matsuura N."/>
            <person name="Ohashi A."/>
            <person name="Sekiguchi Y."/>
        </authorList>
    </citation>
    <scope>NUCLEOTIDE SEQUENCE [LARGE SCALE GENOMIC DNA]</scope>
    <source>
        <strain evidence="4">NM-5</strain>
    </source>
</reference>
<sequence length="638" mass="69561">MTLRLASLFQNHAILQRDQPLPVWGWAEPGALLRISLGGHVAVTQAGASGDFLVRMPALPAGGPHTLSVTIPATEETLAVSDILIGEVWLASGQSNMEMTLEACLPVCETDLATADFPEIRFFNVPRRAHLGPERTVEGEWRTLNPAVARECSAVGFSFARRLHSALGVPVGVISSSWGGSNIKSWLSRSALAHNPATAQWLADFEKVAWTETRWEAMSNPDPDGRVCNLPKDPGNTGVERGWHLPGEVDSDWQSIDLPATWQSAGHPNTGVFWFRRVIEIPASWRGRELVLSLGAADKQDITYVNGIEVGRMGKDREDAYWNVPRVYPVPGHLVESPTLTIAVRVYSFVYDGGLSGPAASMKIHPADSPADCLPLSGEWRCHREHDLGLVLETHLMGQGERNTPHILFDNMIQPLIPYALRGAIWYQGESNASEHHTYARLHRDLILDWRRQWGLPGLAFHFVQLPGFKTPQDHEPESTWARLREAQVAALSLPGVGMAITLELGDADDIHPKNKMPVGERLAQSALSITYGTGATASGPMVDHVEITGSRILCSFRNAESGLVTTDKTSPRTFYVAGSDRVFHLAEAVIEGNTASVSCPAVSEPVAVRYAWADNPAAANLASGEGLPASPFRTDTW</sequence>
<dbReference type="Gene3D" id="3.40.50.1110">
    <property type="entry name" value="SGNH hydrolase"/>
    <property type="match status" value="2"/>
</dbReference>
<proteinExistence type="predicted"/>
<keyword evidence="1" id="KW-0378">Hydrolase</keyword>
<dbReference type="GO" id="GO:0005975">
    <property type="term" value="P:carbohydrate metabolic process"/>
    <property type="evidence" value="ECO:0007669"/>
    <property type="project" value="TreeGrafter"/>
</dbReference>
<dbReference type="PANTHER" id="PTHR22901:SF0">
    <property type="entry name" value="SIALATE O-ACETYLESTERASE"/>
    <property type="match status" value="1"/>
</dbReference>
<organism evidence="3 4">
    <name type="scientific">Terrimicrobium sacchariphilum</name>
    <dbReference type="NCBI Taxonomy" id="690879"/>
    <lineage>
        <taxon>Bacteria</taxon>
        <taxon>Pseudomonadati</taxon>
        <taxon>Verrucomicrobiota</taxon>
        <taxon>Terrimicrobiia</taxon>
        <taxon>Terrimicrobiales</taxon>
        <taxon>Terrimicrobiaceae</taxon>
        <taxon>Terrimicrobium</taxon>
    </lineage>
</organism>
<dbReference type="InterPro" id="IPR039329">
    <property type="entry name" value="SIAE"/>
</dbReference>
<dbReference type="EMBL" id="BDCO01000002">
    <property type="protein sequence ID" value="GAT32577.1"/>
    <property type="molecule type" value="Genomic_DNA"/>
</dbReference>
<dbReference type="AlphaFoldDB" id="A0A146G6L7"/>
<dbReference type="Pfam" id="PF03629">
    <property type="entry name" value="SASA"/>
    <property type="match status" value="1"/>
</dbReference>
<keyword evidence="4" id="KW-1185">Reference proteome</keyword>
<dbReference type="InterPro" id="IPR005181">
    <property type="entry name" value="SASA"/>
</dbReference>
<dbReference type="STRING" id="690879.TSACC_2976"/>
<evidence type="ECO:0000259" key="2">
    <source>
        <dbReference type="Pfam" id="PF03629"/>
    </source>
</evidence>
<dbReference type="PANTHER" id="PTHR22901">
    <property type="entry name" value="SIALATE O-ACETYLESTERASE"/>
    <property type="match status" value="1"/>
</dbReference>
<dbReference type="SUPFAM" id="SSF52266">
    <property type="entry name" value="SGNH hydrolase"/>
    <property type="match status" value="1"/>
</dbReference>
<feature type="domain" description="Sialate O-acetylesterase" evidence="2">
    <location>
        <begin position="420"/>
        <end position="528"/>
    </location>
</feature>
<dbReference type="Proteomes" id="UP000076023">
    <property type="component" value="Unassembled WGS sequence"/>
</dbReference>
<evidence type="ECO:0000313" key="4">
    <source>
        <dbReference type="Proteomes" id="UP000076023"/>
    </source>
</evidence>
<accession>A0A146G6L7</accession>
<evidence type="ECO:0000256" key="1">
    <source>
        <dbReference type="ARBA" id="ARBA00022801"/>
    </source>
</evidence>
<name>A0A146G6L7_TERSA</name>
<comment type="caution">
    <text evidence="3">The sequence shown here is derived from an EMBL/GenBank/DDBJ whole genome shotgun (WGS) entry which is preliminary data.</text>
</comment>
<evidence type="ECO:0000313" key="3">
    <source>
        <dbReference type="EMBL" id="GAT32577.1"/>
    </source>
</evidence>
<dbReference type="RefSeq" id="WP_075078407.1">
    <property type="nucleotide sequence ID" value="NZ_BDCO01000002.1"/>
</dbReference>
<dbReference type="SUPFAM" id="SSF49785">
    <property type="entry name" value="Galactose-binding domain-like"/>
    <property type="match status" value="1"/>
</dbReference>
<dbReference type="InterPro" id="IPR036514">
    <property type="entry name" value="SGNH_hydro_sf"/>
</dbReference>
<dbReference type="Gene3D" id="2.60.120.260">
    <property type="entry name" value="Galactose-binding domain-like"/>
    <property type="match status" value="1"/>
</dbReference>
<dbReference type="OrthoDB" id="183320at2"/>
<dbReference type="InParanoid" id="A0A146G6L7"/>
<dbReference type="InterPro" id="IPR008979">
    <property type="entry name" value="Galactose-bd-like_sf"/>
</dbReference>
<protein>
    <submittedName>
        <fullName evidence="3">Sialate O-acetylesterase</fullName>
    </submittedName>
</protein>